<proteinExistence type="predicted"/>
<sequence>MNYIATVNTPAHGTISVTYSDIEKNILGAWREEETIQLSGKEKQQIAKDIICNRRFTRVFEKAYVVNSGFGTFVFPVRSGRFCQSKLTEFASQIAIWIKTQSSFDFSDDEAIAQGMRIANNAIKYKNITYAAGVDSWKLFCANFMLNVFASNRIHILAGK</sequence>
<reference evidence="1 2" key="1">
    <citation type="submission" date="2016-12" db="EMBL/GenBank/DDBJ databases">
        <title>Analysis of the Molecular Diversity Among Cronobacter Species Isolated from Filth Flies Using a Pan Genomic DNA Microarray.</title>
        <authorList>
            <person name="Pava-Ripoll M."/>
            <person name="Tall B."/>
            <person name="Farber J."/>
            <person name="Fanning S."/>
            <person name="Lehner A."/>
            <person name="Stephan R."/>
            <person name="Pagotto F."/>
            <person name="Iverson C."/>
            <person name="Ziobro G."/>
            <person name="Miller A."/>
            <person name="Pearson R."/>
            <person name="Yan Q."/>
            <person name="Kim M."/>
            <person name="Jeong S."/>
            <person name="Park J."/>
            <person name="Jun S."/>
            <person name="Choi H."/>
            <person name="Chung T."/>
            <person name="Yoo Y."/>
            <person name="Park E."/>
            <person name="Hwang S."/>
            <person name="Lee B."/>
            <person name="Sathyamoorthy V."/>
            <person name="Carter L."/>
            <person name="Mammel M."/>
            <person name="Jackson S."/>
            <person name="Kothary M."/>
            <person name="Patel I."/>
            <person name="Grim C."/>
            <person name="Gopinath G."/>
            <person name="Gangiredla J."/>
            <person name="Chase H."/>
        </authorList>
    </citation>
    <scope>NUCLEOTIDE SEQUENCE [LARGE SCALE GENOMIC DNA]</scope>
    <source>
        <strain evidence="1 2">MOD1-Md25g</strain>
    </source>
</reference>
<dbReference type="Proteomes" id="UP000244731">
    <property type="component" value="Unassembled WGS sequence"/>
</dbReference>
<keyword evidence="2" id="KW-1185">Reference proteome</keyword>
<dbReference type="EMBL" id="MSAC01000081">
    <property type="protein sequence ID" value="PUW99204.1"/>
    <property type="molecule type" value="Genomic_DNA"/>
</dbReference>
<gene>
    <name evidence="1" type="ORF">AUM46_21255</name>
</gene>
<evidence type="ECO:0000313" key="1">
    <source>
        <dbReference type="EMBL" id="PUW99204.1"/>
    </source>
</evidence>
<organism evidence="1 2">
    <name type="scientific">Cronobacter malonaticus</name>
    <dbReference type="NCBI Taxonomy" id="413503"/>
    <lineage>
        <taxon>Bacteria</taxon>
        <taxon>Pseudomonadati</taxon>
        <taxon>Pseudomonadota</taxon>
        <taxon>Gammaproteobacteria</taxon>
        <taxon>Enterobacterales</taxon>
        <taxon>Enterobacteriaceae</taxon>
        <taxon>Cronobacter</taxon>
    </lineage>
</organism>
<accession>A0ABX5JX36</accession>
<evidence type="ECO:0000313" key="2">
    <source>
        <dbReference type="Proteomes" id="UP000244731"/>
    </source>
</evidence>
<name>A0ABX5JX36_9ENTR</name>
<comment type="caution">
    <text evidence="1">The sequence shown here is derived from an EMBL/GenBank/DDBJ whole genome shotgun (WGS) entry which is preliminary data.</text>
</comment>
<protein>
    <submittedName>
        <fullName evidence="1">Uncharacterized protein</fullName>
    </submittedName>
</protein>
<dbReference type="RefSeq" id="WP_029590288.1">
    <property type="nucleotide sequence ID" value="NZ_JAVSDG010000015.1"/>
</dbReference>